<dbReference type="SUPFAM" id="SSF51658">
    <property type="entry name" value="Xylose isomerase-like"/>
    <property type="match status" value="1"/>
</dbReference>
<dbReference type="InterPro" id="IPR050312">
    <property type="entry name" value="IolE/XylAMocC-like"/>
</dbReference>
<feature type="domain" description="Xylose isomerase-like TIM barrel" evidence="1">
    <location>
        <begin position="23"/>
        <end position="231"/>
    </location>
</feature>
<keyword evidence="3" id="KW-1185">Reference proteome</keyword>
<evidence type="ECO:0000313" key="3">
    <source>
        <dbReference type="Proteomes" id="UP000199602"/>
    </source>
</evidence>
<evidence type="ECO:0000313" key="2">
    <source>
        <dbReference type="EMBL" id="SDN87400.1"/>
    </source>
</evidence>
<keyword evidence="2" id="KW-0413">Isomerase</keyword>
<sequence>MHFTPILSTGCLFHLPLEEIFFLAKESGFLGIELILNEPKLINQLDLLISLDKILPILSLHAPFRNHSLWGGHLKAWEKTIDIAAKLTQVKNITFHPPIFRLGQMGHFWWFTKSKNLPKDLNSHVPLSLENMPCPEYNLITKKILITYIKQCQDKNIKFTLDVCHLGISGGNILKVFDVIEWDIVNNIHFSDIKGFREHLFPGEGELPLKEFSDNLKKSSFKGLFTLEVGPTSLPQTRKDIVTKLKLFLNTFLYSSS</sequence>
<dbReference type="OrthoDB" id="5449588at2"/>
<proteinExistence type="predicted"/>
<dbReference type="GO" id="GO:0016853">
    <property type="term" value="F:isomerase activity"/>
    <property type="evidence" value="ECO:0007669"/>
    <property type="project" value="UniProtKB-KW"/>
</dbReference>
<dbReference type="RefSeq" id="WP_092065832.1">
    <property type="nucleotide sequence ID" value="NZ_FNIN01000010.1"/>
</dbReference>
<gene>
    <name evidence="2" type="ORF">SAMN04488516_1102</name>
</gene>
<organism evidence="2 3">
    <name type="scientific">Desulfonauticus submarinus</name>
    <dbReference type="NCBI Taxonomy" id="206665"/>
    <lineage>
        <taxon>Bacteria</taxon>
        <taxon>Pseudomonadati</taxon>
        <taxon>Thermodesulfobacteriota</taxon>
        <taxon>Desulfovibrionia</taxon>
        <taxon>Desulfovibrionales</taxon>
        <taxon>Desulfonauticaceae</taxon>
        <taxon>Desulfonauticus</taxon>
    </lineage>
</organism>
<dbReference type="Pfam" id="PF01261">
    <property type="entry name" value="AP_endonuc_2"/>
    <property type="match status" value="1"/>
</dbReference>
<evidence type="ECO:0000259" key="1">
    <source>
        <dbReference type="Pfam" id="PF01261"/>
    </source>
</evidence>
<dbReference type="Proteomes" id="UP000199602">
    <property type="component" value="Unassembled WGS sequence"/>
</dbReference>
<dbReference type="Gene3D" id="3.20.20.150">
    <property type="entry name" value="Divalent-metal-dependent TIM barrel enzymes"/>
    <property type="match status" value="1"/>
</dbReference>
<name>A0A1H0EYD7_9BACT</name>
<dbReference type="STRING" id="206665.SAMN04488516_1102"/>
<dbReference type="InterPro" id="IPR013022">
    <property type="entry name" value="Xyl_isomerase-like_TIM-brl"/>
</dbReference>
<dbReference type="AlphaFoldDB" id="A0A1H0EYD7"/>
<dbReference type="InterPro" id="IPR036237">
    <property type="entry name" value="Xyl_isomerase-like_sf"/>
</dbReference>
<accession>A0A1H0EYD7</accession>
<protein>
    <submittedName>
        <fullName evidence="2">Sugar phosphate isomerase/epimerase</fullName>
    </submittedName>
</protein>
<dbReference type="PANTHER" id="PTHR12110">
    <property type="entry name" value="HYDROXYPYRUVATE ISOMERASE"/>
    <property type="match status" value="1"/>
</dbReference>
<dbReference type="EMBL" id="FNIN01000010">
    <property type="protein sequence ID" value="SDN87400.1"/>
    <property type="molecule type" value="Genomic_DNA"/>
</dbReference>
<dbReference type="PANTHER" id="PTHR12110:SF21">
    <property type="entry name" value="XYLOSE ISOMERASE-LIKE TIM BARREL DOMAIN-CONTAINING PROTEIN"/>
    <property type="match status" value="1"/>
</dbReference>
<reference evidence="2 3" key="1">
    <citation type="submission" date="2016-10" db="EMBL/GenBank/DDBJ databases">
        <authorList>
            <person name="de Groot N.N."/>
        </authorList>
    </citation>
    <scope>NUCLEOTIDE SEQUENCE [LARGE SCALE GENOMIC DNA]</scope>
    <source>
        <strain evidence="2 3">DSM 15269</strain>
    </source>
</reference>